<dbReference type="AlphaFoldDB" id="A0A1I7ZRT6"/>
<evidence type="ECO:0000256" key="4">
    <source>
        <dbReference type="ARBA" id="ARBA00022777"/>
    </source>
</evidence>
<dbReference type="WBParaSite" id="L893_g29284.t1">
    <property type="protein sequence ID" value="L893_g29284.t1"/>
    <property type="gene ID" value="L893_g29284"/>
</dbReference>
<reference evidence="11" key="1">
    <citation type="submission" date="2016-11" db="UniProtKB">
        <authorList>
            <consortium name="WormBaseParasite"/>
        </authorList>
    </citation>
    <scope>IDENTIFICATION</scope>
</reference>
<dbReference type="InterPro" id="IPR011009">
    <property type="entry name" value="Kinase-like_dom_sf"/>
</dbReference>
<evidence type="ECO:0000313" key="11">
    <source>
        <dbReference type="WBParaSite" id="L893_g29284.t1"/>
    </source>
</evidence>
<feature type="domain" description="Protein kinase" evidence="9">
    <location>
        <begin position="88"/>
        <end position="185"/>
    </location>
</feature>
<evidence type="ECO:0000256" key="2">
    <source>
        <dbReference type="ARBA" id="ARBA00022679"/>
    </source>
</evidence>
<keyword evidence="2" id="KW-0808">Transferase</keyword>
<evidence type="ECO:0000256" key="5">
    <source>
        <dbReference type="ARBA" id="ARBA00022840"/>
    </source>
</evidence>
<organism evidence="10 11">
    <name type="scientific">Steinernema glaseri</name>
    <dbReference type="NCBI Taxonomy" id="37863"/>
    <lineage>
        <taxon>Eukaryota</taxon>
        <taxon>Metazoa</taxon>
        <taxon>Ecdysozoa</taxon>
        <taxon>Nematoda</taxon>
        <taxon>Chromadorea</taxon>
        <taxon>Rhabditida</taxon>
        <taxon>Tylenchina</taxon>
        <taxon>Panagrolaimomorpha</taxon>
        <taxon>Strongyloidoidea</taxon>
        <taxon>Steinernematidae</taxon>
        <taxon>Steinernema</taxon>
    </lineage>
</organism>
<keyword evidence="1" id="KW-0723">Serine/threonine-protein kinase</keyword>
<evidence type="ECO:0000256" key="8">
    <source>
        <dbReference type="SAM" id="MobiDB-lite"/>
    </source>
</evidence>
<dbReference type="GO" id="GO:0043484">
    <property type="term" value="P:regulation of RNA splicing"/>
    <property type="evidence" value="ECO:0007669"/>
    <property type="project" value="TreeGrafter"/>
</dbReference>
<evidence type="ECO:0000256" key="6">
    <source>
        <dbReference type="ARBA" id="ARBA00037966"/>
    </source>
</evidence>
<keyword evidence="4" id="KW-0418">Kinase</keyword>
<dbReference type="GO" id="GO:0005634">
    <property type="term" value="C:nucleus"/>
    <property type="evidence" value="ECO:0007669"/>
    <property type="project" value="TreeGrafter"/>
</dbReference>
<dbReference type="GO" id="GO:0004674">
    <property type="term" value="F:protein serine/threonine kinase activity"/>
    <property type="evidence" value="ECO:0007669"/>
    <property type="project" value="UniProtKB-KW"/>
</dbReference>
<sequence>MAEEGTSSNKAHRKSQKQHGRSRRRHKKPKGSANAKKRRLKGKRSSKHRRHSSKRKHAKECKKRRQLSFDDNKKLLPGCRIGTSHFTFVVKKLLGSGGFGDVYLVEDDAKKEYAVKTEYRDKKVTPRLHYEVKTYAEIKKLKGKNPERVRHLPEMFDSACTDKLKYIVMTLLGPSIEDLLMKTDI</sequence>
<dbReference type="GO" id="GO:0005524">
    <property type="term" value="F:ATP binding"/>
    <property type="evidence" value="ECO:0007669"/>
    <property type="project" value="UniProtKB-UniRule"/>
</dbReference>
<keyword evidence="10" id="KW-1185">Reference proteome</keyword>
<dbReference type="Gene3D" id="3.30.200.20">
    <property type="entry name" value="Phosphorylase Kinase, domain 1"/>
    <property type="match status" value="1"/>
</dbReference>
<dbReference type="Proteomes" id="UP000095287">
    <property type="component" value="Unplaced"/>
</dbReference>
<dbReference type="PANTHER" id="PTHR45646:SF11">
    <property type="entry name" value="SERINE_THREONINE-PROTEIN KINASE DOA"/>
    <property type="match status" value="1"/>
</dbReference>
<dbReference type="SUPFAM" id="SSF56112">
    <property type="entry name" value="Protein kinase-like (PK-like)"/>
    <property type="match status" value="1"/>
</dbReference>
<dbReference type="InterPro" id="IPR051175">
    <property type="entry name" value="CLK_kinases"/>
</dbReference>
<keyword evidence="3 7" id="KW-0547">Nucleotide-binding</keyword>
<evidence type="ECO:0000259" key="9">
    <source>
        <dbReference type="PROSITE" id="PS50011"/>
    </source>
</evidence>
<feature type="binding site" evidence="7">
    <location>
        <position position="116"/>
    </location>
    <ligand>
        <name>ATP</name>
        <dbReference type="ChEBI" id="CHEBI:30616"/>
    </ligand>
</feature>
<dbReference type="InterPro" id="IPR017441">
    <property type="entry name" value="Protein_kinase_ATP_BS"/>
</dbReference>
<proteinExistence type="inferred from homology"/>
<evidence type="ECO:0000256" key="1">
    <source>
        <dbReference type="ARBA" id="ARBA00022527"/>
    </source>
</evidence>
<keyword evidence="5 7" id="KW-0067">ATP-binding</keyword>
<evidence type="ECO:0000313" key="10">
    <source>
        <dbReference type="Proteomes" id="UP000095287"/>
    </source>
</evidence>
<protein>
    <submittedName>
        <fullName evidence="11">Protein kinase domain-containing protein</fullName>
    </submittedName>
</protein>
<evidence type="ECO:0000256" key="7">
    <source>
        <dbReference type="PROSITE-ProRule" id="PRU10141"/>
    </source>
</evidence>
<name>A0A1I7ZRT6_9BILA</name>
<dbReference type="PROSITE" id="PS00107">
    <property type="entry name" value="PROTEIN_KINASE_ATP"/>
    <property type="match status" value="1"/>
</dbReference>
<dbReference type="PANTHER" id="PTHR45646">
    <property type="entry name" value="SERINE/THREONINE-PROTEIN KINASE DOA-RELATED"/>
    <property type="match status" value="1"/>
</dbReference>
<comment type="similarity">
    <text evidence="6">Belongs to the protein kinase superfamily. CMGC Ser/Thr protein kinase family. Lammer subfamily.</text>
</comment>
<feature type="region of interest" description="Disordered" evidence="8">
    <location>
        <begin position="1"/>
        <end position="66"/>
    </location>
</feature>
<dbReference type="InterPro" id="IPR000719">
    <property type="entry name" value="Prot_kinase_dom"/>
</dbReference>
<accession>A0A1I7ZRT6</accession>
<evidence type="ECO:0000256" key="3">
    <source>
        <dbReference type="ARBA" id="ARBA00022741"/>
    </source>
</evidence>
<feature type="compositionally biased region" description="Basic residues" evidence="8">
    <location>
        <begin position="10"/>
        <end position="66"/>
    </location>
</feature>
<dbReference type="PROSITE" id="PS50011">
    <property type="entry name" value="PROTEIN_KINASE_DOM"/>
    <property type="match status" value="1"/>
</dbReference>